<evidence type="ECO:0000259" key="15">
    <source>
        <dbReference type="Pfam" id="PF01207"/>
    </source>
</evidence>
<feature type="binding site" evidence="14">
    <location>
        <begin position="226"/>
        <end position="227"/>
    </location>
    <ligand>
        <name>FMN</name>
        <dbReference type="ChEBI" id="CHEBI:58210"/>
    </ligand>
</feature>
<dbReference type="InterPro" id="IPR018517">
    <property type="entry name" value="tRNA_hU_synthase_CS"/>
</dbReference>
<comment type="function">
    <text evidence="2 12">Catalyzes the synthesis of 5,6-dihydrouridine (D), a modified base found in the D-loop of most tRNAs, via the reduction of the C5-C6 double bond in target uridines.</text>
</comment>
<evidence type="ECO:0000313" key="16">
    <source>
        <dbReference type="EMBL" id="SJZ38883.1"/>
    </source>
</evidence>
<evidence type="ECO:0000256" key="13">
    <source>
        <dbReference type="PIRSR" id="PIRSR006621-1"/>
    </source>
</evidence>
<dbReference type="GO" id="GO:0017150">
    <property type="term" value="F:tRNA dihydrouridine synthase activity"/>
    <property type="evidence" value="ECO:0007669"/>
    <property type="project" value="InterPro"/>
</dbReference>
<dbReference type="Gene3D" id="1.10.1200.80">
    <property type="entry name" value="Putative flavin oxidoreducatase, domain 2"/>
    <property type="match status" value="1"/>
</dbReference>
<accession>A0A1T4K995</accession>
<evidence type="ECO:0000313" key="17">
    <source>
        <dbReference type="Proteomes" id="UP000243297"/>
    </source>
</evidence>
<feature type="active site" description="Proton donor" evidence="13">
    <location>
        <position position="102"/>
    </location>
</feature>
<keyword evidence="5 12" id="KW-0288">FMN</keyword>
<dbReference type="Gene3D" id="3.20.20.70">
    <property type="entry name" value="Aldolase class I"/>
    <property type="match status" value="1"/>
</dbReference>
<dbReference type="Pfam" id="PF01207">
    <property type="entry name" value="Dus"/>
    <property type="match status" value="1"/>
</dbReference>
<keyword evidence="4 12" id="KW-0285">Flavoprotein</keyword>
<dbReference type="Proteomes" id="UP000243297">
    <property type="component" value="Unassembled WGS sequence"/>
</dbReference>
<comment type="catalytic activity">
    <reaction evidence="10">
        <text>a 5,6-dihydrouridine in tRNA + NADP(+) = a uridine in tRNA + NADPH + H(+)</text>
        <dbReference type="Rhea" id="RHEA:23624"/>
        <dbReference type="Rhea" id="RHEA-COMP:13339"/>
        <dbReference type="Rhea" id="RHEA-COMP:13887"/>
        <dbReference type="ChEBI" id="CHEBI:15378"/>
        <dbReference type="ChEBI" id="CHEBI:57783"/>
        <dbReference type="ChEBI" id="CHEBI:58349"/>
        <dbReference type="ChEBI" id="CHEBI:65315"/>
        <dbReference type="ChEBI" id="CHEBI:74443"/>
    </reaction>
</comment>
<dbReference type="InterPro" id="IPR024036">
    <property type="entry name" value="tRNA-dHydroUridine_Synthase_C"/>
</dbReference>
<feature type="domain" description="DUS-like FMN-binding" evidence="15">
    <location>
        <begin position="15"/>
        <end position="312"/>
    </location>
</feature>
<dbReference type="InterPro" id="IPR013785">
    <property type="entry name" value="Aldolase_TIM"/>
</dbReference>
<evidence type="ECO:0000256" key="11">
    <source>
        <dbReference type="ARBA" id="ARBA00048802"/>
    </source>
</evidence>
<evidence type="ECO:0000256" key="4">
    <source>
        <dbReference type="ARBA" id="ARBA00022630"/>
    </source>
</evidence>
<sequence>MWKIRELEIKNPIVIAPMAGVSNSAFREICFEYGAGLVYTEMISDKALGFNSKKTLEMCKILETEHPLSMQLFGHDKESMVQAAIYLDQNTDCDIIDINMGCPVNKIVKSNAGSALMREPEYAVELIEAIVHAVKKPVTVKIRSGWTKETINCVELAKELERIGVSAIAVHGRTRGQMYEGEADWSWVKKVKEAVKIPVIGNGDIRSVEDAVKRLQETGCDAIMIGRGAIGNPFLIKQMVQYFNNEEDFKPSFEERMKMGIDHAKRLIALRGEVVAIKQMRGLAPWYIQGMPFSARVKNECAKLKTLKDLENLFGDYVKFLNERGIEYEDRTTQDSNTKPSDIQ</sequence>
<dbReference type="SUPFAM" id="SSF51395">
    <property type="entry name" value="FMN-linked oxidoreductases"/>
    <property type="match status" value="1"/>
</dbReference>
<dbReference type="EMBL" id="FUWY01000001">
    <property type="protein sequence ID" value="SJZ38883.1"/>
    <property type="molecule type" value="Genomic_DNA"/>
</dbReference>
<dbReference type="PIRSF" id="PIRSF006621">
    <property type="entry name" value="Dus"/>
    <property type="match status" value="1"/>
</dbReference>
<feature type="binding site" evidence="14">
    <location>
        <position position="171"/>
    </location>
    <ligand>
        <name>FMN</name>
        <dbReference type="ChEBI" id="CHEBI:58210"/>
    </ligand>
</feature>
<keyword evidence="14" id="KW-0547">Nucleotide-binding</keyword>
<evidence type="ECO:0000256" key="7">
    <source>
        <dbReference type="ARBA" id="ARBA00022857"/>
    </source>
</evidence>
<dbReference type="PANTHER" id="PTHR45846">
    <property type="entry name" value="TRNA-DIHYDROURIDINE(47) SYNTHASE [NAD(P)(+)]-LIKE"/>
    <property type="match status" value="1"/>
</dbReference>
<dbReference type="GO" id="GO:0050660">
    <property type="term" value="F:flavin adenine dinucleotide binding"/>
    <property type="evidence" value="ECO:0007669"/>
    <property type="project" value="InterPro"/>
</dbReference>
<keyword evidence="3" id="KW-0820">tRNA-binding</keyword>
<dbReference type="GO" id="GO:0000049">
    <property type="term" value="F:tRNA binding"/>
    <property type="evidence" value="ECO:0007669"/>
    <property type="project" value="UniProtKB-KW"/>
</dbReference>
<feature type="binding site" evidence="14">
    <location>
        <position position="141"/>
    </location>
    <ligand>
        <name>FMN</name>
        <dbReference type="ChEBI" id="CHEBI:58210"/>
    </ligand>
</feature>
<keyword evidence="9 12" id="KW-0560">Oxidoreductase</keyword>
<name>A0A1T4K995_9FIRM</name>
<feature type="binding site" evidence="14">
    <location>
        <position position="71"/>
    </location>
    <ligand>
        <name>FMN</name>
        <dbReference type="ChEBI" id="CHEBI:58210"/>
    </ligand>
</feature>
<evidence type="ECO:0000256" key="5">
    <source>
        <dbReference type="ARBA" id="ARBA00022643"/>
    </source>
</evidence>
<evidence type="ECO:0000256" key="2">
    <source>
        <dbReference type="ARBA" id="ARBA00002790"/>
    </source>
</evidence>
<comment type="catalytic activity">
    <reaction evidence="11">
        <text>a 5,6-dihydrouridine in tRNA + NAD(+) = a uridine in tRNA + NADH + H(+)</text>
        <dbReference type="Rhea" id="RHEA:54452"/>
        <dbReference type="Rhea" id="RHEA-COMP:13339"/>
        <dbReference type="Rhea" id="RHEA-COMP:13887"/>
        <dbReference type="ChEBI" id="CHEBI:15378"/>
        <dbReference type="ChEBI" id="CHEBI:57540"/>
        <dbReference type="ChEBI" id="CHEBI:57945"/>
        <dbReference type="ChEBI" id="CHEBI:65315"/>
        <dbReference type="ChEBI" id="CHEBI:74443"/>
    </reaction>
</comment>
<evidence type="ECO:0000256" key="8">
    <source>
        <dbReference type="ARBA" id="ARBA00022884"/>
    </source>
</evidence>
<keyword evidence="6 12" id="KW-0819">tRNA processing</keyword>
<evidence type="ECO:0000256" key="6">
    <source>
        <dbReference type="ARBA" id="ARBA00022694"/>
    </source>
</evidence>
<dbReference type="EC" id="1.3.1.-" evidence="12"/>
<keyword evidence="7" id="KW-0521">NADP</keyword>
<dbReference type="CDD" id="cd02801">
    <property type="entry name" value="DUS_like_FMN"/>
    <property type="match status" value="1"/>
</dbReference>
<organism evidence="16 17">
    <name type="scientific">Anaerorhabdus furcosa</name>
    <dbReference type="NCBI Taxonomy" id="118967"/>
    <lineage>
        <taxon>Bacteria</taxon>
        <taxon>Bacillati</taxon>
        <taxon>Bacillota</taxon>
        <taxon>Erysipelotrichia</taxon>
        <taxon>Erysipelotrichales</taxon>
        <taxon>Erysipelotrichaceae</taxon>
        <taxon>Anaerorhabdus</taxon>
    </lineage>
</organism>
<gene>
    <name evidence="16" type="ORF">SAMN02745191_0403</name>
</gene>
<dbReference type="InterPro" id="IPR035587">
    <property type="entry name" value="DUS-like_FMN-bd"/>
</dbReference>
<keyword evidence="8" id="KW-0694">RNA-binding</keyword>
<evidence type="ECO:0000256" key="9">
    <source>
        <dbReference type="ARBA" id="ARBA00023002"/>
    </source>
</evidence>
<evidence type="ECO:0000256" key="14">
    <source>
        <dbReference type="PIRSR" id="PIRSR006621-2"/>
    </source>
</evidence>
<dbReference type="InterPro" id="IPR004652">
    <property type="entry name" value="DusB-like"/>
</dbReference>
<dbReference type="NCBIfam" id="TIGR00737">
    <property type="entry name" value="nifR3_yhdG"/>
    <property type="match status" value="1"/>
</dbReference>
<protein>
    <recommendedName>
        <fullName evidence="12">tRNA-dihydrouridine synthase</fullName>
        <ecNumber evidence="12">1.3.1.-</ecNumber>
    </recommendedName>
</protein>
<comment type="cofactor">
    <cofactor evidence="1 12 14">
        <name>FMN</name>
        <dbReference type="ChEBI" id="CHEBI:58210"/>
    </cofactor>
</comment>
<reference evidence="17" key="1">
    <citation type="submission" date="2017-02" db="EMBL/GenBank/DDBJ databases">
        <authorList>
            <person name="Varghese N."/>
            <person name="Submissions S."/>
        </authorList>
    </citation>
    <scope>NUCLEOTIDE SEQUENCE [LARGE SCALE GENOMIC DNA]</scope>
    <source>
        <strain evidence="17">ATCC 25662</strain>
    </source>
</reference>
<dbReference type="InterPro" id="IPR001269">
    <property type="entry name" value="DUS_fam"/>
</dbReference>
<evidence type="ECO:0000256" key="1">
    <source>
        <dbReference type="ARBA" id="ARBA00001917"/>
    </source>
</evidence>
<comment type="similarity">
    <text evidence="12">Belongs to the dus family.</text>
</comment>
<feature type="binding site" evidence="14">
    <location>
        <begin position="17"/>
        <end position="19"/>
    </location>
    <ligand>
        <name>FMN</name>
        <dbReference type="ChEBI" id="CHEBI:58210"/>
    </ligand>
</feature>
<proteinExistence type="inferred from homology"/>
<evidence type="ECO:0000256" key="12">
    <source>
        <dbReference type="PIRNR" id="PIRNR006621"/>
    </source>
</evidence>
<dbReference type="RefSeq" id="WP_078710847.1">
    <property type="nucleotide sequence ID" value="NZ_FUWY01000001.1"/>
</dbReference>
<dbReference type="PROSITE" id="PS01136">
    <property type="entry name" value="UPF0034"/>
    <property type="match status" value="1"/>
</dbReference>
<dbReference type="STRING" id="118967.SAMN02745191_0403"/>
<dbReference type="OrthoDB" id="9764501at2"/>
<keyword evidence="17" id="KW-1185">Reference proteome</keyword>
<evidence type="ECO:0000256" key="10">
    <source>
        <dbReference type="ARBA" id="ARBA00048205"/>
    </source>
</evidence>
<evidence type="ECO:0000256" key="3">
    <source>
        <dbReference type="ARBA" id="ARBA00022555"/>
    </source>
</evidence>
<dbReference type="PANTHER" id="PTHR45846:SF1">
    <property type="entry name" value="TRNA-DIHYDROURIDINE(47) SYNTHASE [NAD(P)(+)]-LIKE"/>
    <property type="match status" value="1"/>
</dbReference>
<dbReference type="AlphaFoldDB" id="A0A1T4K995"/>